<feature type="region of interest" description="Disordered" evidence="1">
    <location>
        <begin position="124"/>
        <end position="145"/>
    </location>
</feature>
<evidence type="ECO:0000256" key="1">
    <source>
        <dbReference type="SAM" id="MobiDB-lite"/>
    </source>
</evidence>
<dbReference type="EMBL" id="CP043661">
    <property type="protein sequence ID" value="QNE20396.1"/>
    <property type="molecule type" value="Genomic_DNA"/>
</dbReference>
<keyword evidence="3" id="KW-1185">Reference proteome</keyword>
<name>A0A7G6X2D1_9ACTN</name>
<dbReference type="Proteomes" id="UP000515563">
    <property type="component" value="Chromosome"/>
</dbReference>
<feature type="compositionally biased region" description="Basic residues" evidence="1">
    <location>
        <begin position="134"/>
        <end position="145"/>
    </location>
</feature>
<gene>
    <name evidence="2" type="ORF">F1D05_23925</name>
</gene>
<accession>A0A7G6X2D1</accession>
<dbReference type="KEGG" id="kqi:F1D05_23925"/>
<evidence type="ECO:0000313" key="2">
    <source>
        <dbReference type="EMBL" id="QNE20396.1"/>
    </source>
</evidence>
<proteinExistence type="predicted"/>
<reference evidence="2 3" key="2">
    <citation type="journal article" date="2020" name="Microbiol. Resour. Announc.">
        <title>Antarctic desert soil bacteria exhibit high novel natural product potential, evaluated through long-read genome sequencing and comparative genomics.</title>
        <authorList>
            <person name="Benaud N."/>
            <person name="Edwards R.J."/>
            <person name="Amos T.G."/>
            <person name="D'Agostino P.M."/>
            <person name="Gutierrez-Chavez C."/>
            <person name="Montgomery K."/>
            <person name="Nicetic I."/>
            <person name="Ferrari B.C."/>
        </authorList>
    </citation>
    <scope>NUCLEOTIDE SEQUENCE [LARGE SCALE GENOMIC DNA]</scope>
    <source>
        <strain evidence="2 3">SPB151</strain>
    </source>
</reference>
<organism evidence="2 3">
    <name type="scientific">Kribbella qitaiheensis</name>
    <dbReference type="NCBI Taxonomy" id="1544730"/>
    <lineage>
        <taxon>Bacteria</taxon>
        <taxon>Bacillati</taxon>
        <taxon>Actinomycetota</taxon>
        <taxon>Actinomycetes</taxon>
        <taxon>Propionibacteriales</taxon>
        <taxon>Kribbellaceae</taxon>
        <taxon>Kribbella</taxon>
    </lineage>
</organism>
<dbReference type="RefSeq" id="WP_185442617.1">
    <property type="nucleotide sequence ID" value="NZ_CP043661.1"/>
</dbReference>
<protein>
    <submittedName>
        <fullName evidence="2">Uncharacterized protein</fullName>
    </submittedName>
</protein>
<sequence length="145" mass="15195">MLARGPGVTKVFTTLYGQAPDVSLNTANFIATEVNSAALKYGDSPNIEIKTSESMSPATPTAEPIRAHTIFTFNAYANSSEGAPTPGVGLVPDRIIVGDGVLDGFAQVGLADVTTQATIGHEFSSTRTGCSRPTCRRRKPPGVRN</sequence>
<reference evidence="3" key="1">
    <citation type="submission" date="2019-09" db="EMBL/GenBank/DDBJ databases">
        <title>Antimicrobial potential of Antarctic Bacteria.</title>
        <authorList>
            <person name="Benaud N."/>
            <person name="Edwards R.J."/>
            <person name="Ferrari B.C."/>
        </authorList>
    </citation>
    <scope>NUCLEOTIDE SEQUENCE [LARGE SCALE GENOMIC DNA]</scope>
    <source>
        <strain evidence="3">SPB151</strain>
    </source>
</reference>
<evidence type="ECO:0000313" key="3">
    <source>
        <dbReference type="Proteomes" id="UP000515563"/>
    </source>
</evidence>
<dbReference type="AlphaFoldDB" id="A0A7G6X2D1"/>